<proteinExistence type="predicted"/>
<organism evidence="1 2">
    <name type="scientific">Pistacia atlantica</name>
    <dbReference type="NCBI Taxonomy" id="434234"/>
    <lineage>
        <taxon>Eukaryota</taxon>
        <taxon>Viridiplantae</taxon>
        <taxon>Streptophyta</taxon>
        <taxon>Embryophyta</taxon>
        <taxon>Tracheophyta</taxon>
        <taxon>Spermatophyta</taxon>
        <taxon>Magnoliopsida</taxon>
        <taxon>eudicotyledons</taxon>
        <taxon>Gunneridae</taxon>
        <taxon>Pentapetalae</taxon>
        <taxon>rosids</taxon>
        <taxon>malvids</taxon>
        <taxon>Sapindales</taxon>
        <taxon>Anacardiaceae</taxon>
        <taxon>Pistacia</taxon>
    </lineage>
</organism>
<protein>
    <submittedName>
        <fullName evidence="1">Uncharacterized protein</fullName>
    </submittedName>
</protein>
<sequence>MKKEPLLNLKRLVEFLGQPFSLEEEENRIVHEIVRLCSFENMKNLEVNKTGIYRVQGSKNNIFFREGKVRDCKNHLTTEMMESLDQITEQKFHASG</sequence>
<dbReference type="EMBL" id="CM047898">
    <property type="protein sequence ID" value="KAJ0104490.1"/>
    <property type="molecule type" value="Genomic_DNA"/>
</dbReference>
<accession>A0ACC1BXR4</accession>
<evidence type="ECO:0000313" key="1">
    <source>
        <dbReference type="EMBL" id="KAJ0104490.1"/>
    </source>
</evidence>
<dbReference type="Proteomes" id="UP001164250">
    <property type="component" value="Chromosome 2"/>
</dbReference>
<evidence type="ECO:0000313" key="2">
    <source>
        <dbReference type="Proteomes" id="UP001164250"/>
    </source>
</evidence>
<reference evidence="2" key="1">
    <citation type="journal article" date="2023" name="G3 (Bethesda)">
        <title>Genome assembly and association tests identify interacting loci associated with vigor, precocity, and sex in interspecific pistachio rootstocks.</title>
        <authorList>
            <person name="Palmer W."/>
            <person name="Jacygrad E."/>
            <person name="Sagayaradj S."/>
            <person name="Cavanaugh K."/>
            <person name="Han R."/>
            <person name="Bertier L."/>
            <person name="Beede B."/>
            <person name="Kafkas S."/>
            <person name="Golino D."/>
            <person name="Preece J."/>
            <person name="Michelmore R."/>
        </authorList>
    </citation>
    <scope>NUCLEOTIDE SEQUENCE [LARGE SCALE GENOMIC DNA]</scope>
</reference>
<keyword evidence="2" id="KW-1185">Reference proteome</keyword>
<gene>
    <name evidence="1" type="ORF">Patl1_18948</name>
</gene>
<comment type="caution">
    <text evidence="1">The sequence shown here is derived from an EMBL/GenBank/DDBJ whole genome shotgun (WGS) entry which is preliminary data.</text>
</comment>
<name>A0ACC1BXR4_9ROSI</name>